<comment type="caution">
    <text evidence="1">The sequence shown here is derived from an EMBL/GenBank/DDBJ whole genome shotgun (WGS) entry which is preliminary data.</text>
</comment>
<reference evidence="1 2" key="1">
    <citation type="submission" date="2018-03" db="EMBL/GenBank/DDBJ databases">
        <title>Whole genome sequencing of Histamine producing bacteria.</title>
        <authorList>
            <person name="Butler K."/>
        </authorList>
    </citation>
    <scope>NUCLEOTIDE SEQUENCE [LARGE SCALE GENOMIC DNA]</scope>
    <source>
        <strain evidence="1 2">Res.4.1</strain>
    </source>
</reference>
<dbReference type="RefSeq" id="WP_045070065.1">
    <property type="nucleotide sequence ID" value="NZ_CP131575.1"/>
</dbReference>
<evidence type="ECO:0000313" key="1">
    <source>
        <dbReference type="EMBL" id="PSV12854.1"/>
    </source>
</evidence>
<dbReference type="Proteomes" id="UP000240530">
    <property type="component" value="Unassembled WGS sequence"/>
</dbReference>
<gene>
    <name evidence="1" type="ORF">C0W93_03845</name>
</gene>
<sequence length="150" mass="16531">MVAFLRTFLLSTLVILTLNGCNSTPKVEKDGWVKIATKTANFKSEEDVVDINNYFSKQKYDALKLTCTQGTVNIKDINVSYADGKTQSLQTLGVLTADSSTRPLVLNTKEQTINKITLSYKSLGNLALNAAGVTKKAKIEIWARKPKETN</sequence>
<accession>A0A2T3KYI4</accession>
<proteinExistence type="predicted"/>
<evidence type="ECO:0000313" key="2">
    <source>
        <dbReference type="Proteomes" id="UP000240530"/>
    </source>
</evidence>
<protein>
    <submittedName>
        <fullName evidence="1">Uncharacterized protein</fullName>
    </submittedName>
</protein>
<dbReference type="AlphaFoldDB" id="A0A2T3KYI4"/>
<organism evidence="1 2">
    <name type="scientific">Photobacterium leiognathi subsp. mandapamensis</name>
    <name type="common">Photobacterium mandapamensis</name>
    <dbReference type="NCBI Taxonomy" id="48408"/>
    <lineage>
        <taxon>Bacteria</taxon>
        <taxon>Pseudomonadati</taxon>
        <taxon>Pseudomonadota</taxon>
        <taxon>Gammaproteobacteria</taxon>
        <taxon>Vibrionales</taxon>
        <taxon>Vibrionaceae</taxon>
        <taxon>Photobacterium</taxon>
    </lineage>
</organism>
<name>A0A2T3KYI4_PHOLD</name>
<dbReference type="EMBL" id="PYNS01000002">
    <property type="protein sequence ID" value="PSV12854.1"/>
    <property type="molecule type" value="Genomic_DNA"/>
</dbReference>